<protein>
    <submittedName>
        <fullName evidence="1">Uncharacterized protein</fullName>
    </submittedName>
</protein>
<name>A0A8H6XTS8_9AGAR</name>
<proteinExistence type="predicted"/>
<evidence type="ECO:0000313" key="2">
    <source>
        <dbReference type="Proteomes" id="UP000620124"/>
    </source>
</evidence>
<sequence>MRFPSGGVCGGAVPAYICTRRVSPPLKSFGDKIPIYVRRPGDLHRMTARPPNSLEGSLVPGVYLTPTLPTVAPELEMSVPYVEDHPRAPHFILSCTNAQTLMRLDLVKEYLQAEVAGMACAFSPSRGLSSLLVHLKSGLLCGRGVSSPDSSS</sequence>
<accession>A0A8H6XTS8</accession>
<reference evidence="1" key="1">
    <citation type="submission" date="2020-05" db="EMBL/GenBank/DDBJ databases">
        <title>Mycena genomes resolve the evolution of fungal bioluminescence.</title>
        <authorList>
            <person name="Tsai I.J."/>
        </authorList>
    </citation>
    <scope>NUCLEOTIDE SEQUENCE</scope>
    <source>
        <strain evidence="1">CCC161011</strain>
    </source>
</reference>
<organism evidence="1 2">
    <name type="scientific">Mycena venus</name>
    <dbReference type="NCBI Taxonomy" id="2733690"/>
    <lineage>
        <taxon>Eukaryota</taxon>
        <taxon>Fungi</taxon>
        <taxon>Dikarya</taxon>
        <taxon>Basidiomycota</taxon>
        <taxon>Agaricomycotina</taxon>
        <taxon>Agaricomycetes</taxon>
        <taxon>Agaricomycetidae</taxon>
        <taxon>Agaricales</taxon>
        <taxon>Marasmiineae</taxon>
        <taxon>Mycenaceae</taxon>
        <taxon>Mycena</taxon>
    </lineage>
</organism>
<keyword evidence="2" id="KW-1185">Reference proteome</keyword>
<gene>
    <name evidence="1" type="ORF">MVEN_01459500</name>
</gene>
<comment type="caution">
    <text evidence="1">The sequence shown here is derived from an EMBL/GenBank/DDBJ whole genome shotgun (WGS) entry which is preliminary data.</text>
</comment>
<dbReference type="AlphaFoldDB" id="A0A8H6XTS8"/>
<evidence type="ECO:0000313" key="1">
    <source>
        <dbReference type="EMBL" id="KAF7347057.1"/>
    </source>
</evidence>
<dbReference type="Proteomes" id="UP000620124">
    <property type="component" value="Unassembled WGS sequence"/>
</dbReference>
<dbReference type="EMBL" id="JACAZI010000012">
    <property type="protein sequence ID" value="KAF7347057.1"/>
    <property type="molecule type" value="Genomic_DNA"/>
</dbReference>